<evidence type="ECO:0000259" key="15">
    <source>
        <dbReference type="Pfam" id="PF01007"/>
    </source>
</evidence>
<feature type="domain" description="Inward rectifier potassium channel C-terminal" evidence="16">
    <location>
        <begin position="317"/>
        <end position="491"/>
    </location>
</feature>
<feature type="region of interest" description="Disordered" evidence="13">
    <location>
        <begin position="540"/>
        <end position="577"/>
    </location>
</feature>
<evidence type="ECO:0000256" key="7">
    <source>
        <dbReference type="ARBA" id="ARBA00022989"/>
    </source>
</evidence>
<evidence type="ECO:0000256" key="11">
    <source>
        <dbReference type="ARBA" id="ARBA00034430"/>
    </source>
</evidence>
<feature type="transmembrane region" description="Helical" evidence="14">
    <location>
        <begin position="242"/>
        <end position="261"/>
    </location>
</feature>
<reference evidence="17 18" key="1">
    <citation type="journal article" date="2018" name="Nat. Ecol. Evol.">
        <title>Genomic signatures of mitonuclear coevolution across populations of Tigriopus californicus.</title>
        <authorList>
            <person name="Barreto F.S."/>
            <person name="Watson E.T."/>
            <person name="Lima T.G."/>
            <person name="Willett C.S."/>
            <person name="Edmands S."/>
            <person name="Li W."/>
            <person name="Burton R.S."/>
        </authorList>
    </citation>
    <scope>NUCLEOTIDE SEQUENCE [LARGE SCALE GENOMIC DNA]</scope>
    <source>
        <strain evidence="17 18">San Diego</strain>
    </source>
</reference>
<dbReference type="Pfam" id="PF17655">
    <property type="entry name" value="IRK_C"/>
    <property type="match status" value="1"/>
</dbReference>
<proteinExistence type="inferred from homology"/>
<dbReference type="GO" id="GO:0034702">
    <property type="term" value="C:monoatomic ion channel complex"/>
    <property type="evidence" value="ECO:0007669"/>
    <property type="project" value="UniProtKB-KW"/>
</dbReference>
<feature type="transmembrane region" description="Helical" evidence="14">
    <location>
        <begin position="282"/>
        <end position="305"/>
    </location>
</feature>
<dbReference type="Pfam" id="PF01007">
    <property type="entry name" value="IRK"/>
    <property type="match status" value="1"/>
</dbReference>
<dbReference type="GO" id="GO:0034765">
    <property type="term" value="P:regulation of monoatomic ion transmembrane transport"/>
    <property type="evidence" value="ECO:0007669"/>
    <property type="project" value="TreeGrafter"/>
</dbReference>
<evidence type="ECO:0000256" key="10">
    <source>
        <dbReference type="ARBA" id="ARBA00023303"/>
    </source>
</evidence>
<keyword evidence="18" id="KW-1185">Reference proteome</keyword>
<dbReference type="EMBL" id="VCGU01000458">
    <property type="protein sequence ID" value="TRY63827.1"/>
    <property type="molecule type" value="Genomic_DNA"/>
</dbReference>
<dbReference type="InterPro" id="IPR041647">
    <property type="entry name" value="IRK_C"/>
</dbReference>
<dbReference type="Gene3D" id="2.60.40.1400">
    <property type="entry name" value="G protein-activated inward rectifier potassium channel 1"/>
    <property type="match status" value="1"/>
</dbReference>
<keyword evidence="3 12" id="KW-0633">Potassium transport</keyword>
<feature type="compositionally biased region" description="Polar residues" evidence="13">
    <location>
        <begin position="540"/>
        <end position="563"/>
    </location>
</feature>
<dbReference type="SUPFAM" id="SSF81324">
    <property type="entry name" value="Voltage-gated potassium channels"/>
    <property type="match status" value="1"/>
</dbReference>
<evidence type="ECO:0000256" key="3">
    <source>
        <dbReference type="ARBA" id="ARBA00022538"/>
    </source>
</evidence>
<evidence type="ECO:0000313" key="17">
    <source>
        <dbReference type="EMBL" id="TRY63827.1"/>
    </source>
</evidence>
<dbReference type="OrthoDB" id="273257at2759"/>
<keyword evidence="9 14" id="KW-0472">Membrane</keyword>
<dbReference type="PANTHER" id="PTHR11767">
    <property type="entry name" value="INWARD RECTIFIER POTASSIUM CHANNEL"/>
    <property type="match status" value="1"/>
</dbReference>
<feature type="transmembrane region" description="Helical" evidence="14">
    <location>
        <begin position="199"/>
        <end position="222"/>
    </location>
</feature>
<feature type="compositionally biased region" description="Basic residues" evidence="13">
    <location>
        <begin position="1"/>
        <end position="14"/>
    </location>
</feature>
<dbReference type="PANTHER" id="PTHR11767:SF102">
    <property type="entry name" value="INWARDLY RECTIFYING POTASSIUM CHANNEL 1, ISOFORM F"/>
    <property type="match status" value="1"/>
</dbReference>
<evidence type="ECO:0000256" key="4">
    <source>
        <dbReference type="ARBA" id="ARBA00022692"/>
    </source>
</evidence>
<keyword evidence="6 12" id="KW-0630">Potassium</keyword>
<dbReference type="FunFam" id="2.60.40.1400:FF:000001">
    <property type="entry name" value="G protein-activated inward rectifier potassium channel 2"/>
    <property type="match status" value="1"/>
</dbReference>
<protein>
    <recommendedName>
        <fullName evidence="19">Inward rectifier potassium channel C-terminal domain-containing protein</fullName>
    </recommendedName>
</protein>
<dbReference type="Gene3D" id="1.10.287.70">
    <property type="match status" value="1"/>
</dbReference>
<dbReference type="AlphaFoldDB" id="A0A553NEF7"/>
<dbReference type="GO" id="GO:0005886">
    <property type="term" value="C:plasma membrane"/>
    <property type="evidence" value="ECO:0007669"/>
    <property type="project" value="TreeGrafter"/>
</dbReference>
<organism evidence="17 18">
    <name type="scientific">Tigriopus californicus</name>
    <name type="common">Marine copepod</name>
    <dbReference type="NCBI Taxonomy" id="6832"/>
    <lineage>
        <taxon>Eukaryota</taxon>
        <taxon>Metazoa</taxon>
        <taxon>Ecdysozoa</taxon>
        <taxon>Arthropoda</taxon>
        <taxon>Crustacea</taxon>
        <taxon>Multicrustacea</taxon>
        <taxon>Hexanauplia</taxon>
        <taxon>Copepoda</taxon>
        <taxon>Harpacticoida</taxon>
        <taxon>Harpacticidae</taxon>
        <taxon>Tigriopus</taxon>
    </lineage>
</organism>
<comment type="caution">
    <text evidence="17">The sequence shown here is derived from an EMBL/GenBank/DDBJ whole genome shotgun (WGS) entry which is preliminary data.</text>
</comment>
<evidence type="ECO:0000256" key="2">
    <source>
        <dbReference type="ARBA" id="ARBA00022448"/>
    </source>
</evidence>
<evidence type="ECO:0000313" key="18">
    <source>
        <dbReference type="Proteomes" id="UP000318571"/>
    </source>
</evidence>
<feature type="domain" description="Potassium channel inwardly rectifying transmembrane" evidence="15">
    <location>
        <begin position="163"/>
        <end position="310"/>
    </location>
</feature>
<keyword evidence="8 12" id="KW-0406">Ion transport</keyword>
<evidence type="ECO:0000256" key="14">
    <source>
        <dbReference type="SAM" id="Phobius"/>
    </source>
</evidence>
<dbReference type="InterPro" id="IPR014756">
    <property type="entry name" value="Ig_E-set"/>
</dbReference>
<comment type="catalytic activity">
    <reaction evidence="11">
        <text>K(+)(in) = K(+)(out)</text>
        <dbReference type="Rhea" id="RHEA:29463"/>
        <dbReference type="ChEBI" id="CHEBI:29103"/>
    </reaction>
</comment>
<sequence length="577" mass="65011">MFKLKRRIFPRRKSGVNEGGGSDGENLSDFDSSAMDEASDDDGPTIITVDDGLGGIKHIRVSHPPESQYDTGEPIDSPVDEEEDSGMSHIGKSNKLETMAQPTIYKASEDMPIPKAKGLATSSADTELSASKNSLGHLLKREFGSRNPFHIETTGEKLRKRIVSKKGVVNISKGHLDHGQRRRFFRDFFNTMLDMRWRYVLTIFCLSFFLSWLGFAIIWYLIFYLHGDFEPDHLPDQQAKSGWVPCASAIVNFASCFLFSLETQQTIGYGSRQTTEECPDAILIMSFQSVVGVIIQACMVGTIFAKLTRPKKRAETLMFSKNAIICQRDGYLCLCFRLANMRSSHLVECHTKAILVSKKVTEEGEVIPYHQTELNVGTDLEGEEDTIFFIWPTTITHRIDEDSPFYHMSARDFLKKRYEIIVVLEGIVEPTGMSIQARSSYLPNEILWGYAFMNVVNYKWRDEQYKIDYTAFNKVCKVDTPTCSAKVLAEQVKASKERSLILAQPKRSVASNLDYGLQHSSSDASTIQALLSSKYPHLNNKSVQQNRGSSSDSEENTTISNPSIAHHQPAQMHIRFA</sequence>
<comment type="similarity">
    <text evidence="12">Belongs to the inward rectifier-type potassium channel (TC 1.A.2.1) family.</text>
</comment>
<name>A0A553NEF7_TIGCA</name>
<keyword evidence="7 14" id="KW-1133">Transmembrane helix</keyword>
<keyword evidence="2 12" id="KW-0813">Transport</keyword>
<evidence type="ECO:0000256" key="6">
    <source>
        <dbReference type="ARBA" id="ARBA00022958"/>
    </source>
</evidence>
<dbReference type="GO" id="GO:1990573">
    <property type="term" value="P:potassium ion import across plasma membrane"/>
    <property type="evidence" value="ECO:0007669"/>
    <property type="project" value="TreeGrafter"/>
</dbReference>
<evidence type="ECO:0008006" key="19">
    <source>
        <dbReference type="Google" id="ProtNLM"/>
    </source>
</evidence>
<keyword evidence="10 12" id="KW-0407">Ion channel</keyword>
<accession>A0A553NEF7</accession>
<dbReference type="InterPro" id="IPR040445">
    <property type="entry name" value="Kir_TM"/>
</dbReference>
<keyword evidence="5 12" id="KW-0851">Voltage-gated channel</keyword>
<gene>
    <name evidence="17" type="ORF">TCAL_00777</name>
</gene>
<comment type="subcellular location">
    <subcellularLocation>
        <location evidence="1 12">Membrane</location>
        <topology evidence="1 12">Multi-pass membrane protein</topology>
    </subcellularLocation>
</comment>
<keyword evidence="4 12" id="KW-0812">Transmembrane</keyword>
<evidence type="ECO:0000256" key="13">
    <source>
        <dbReference type="SAM" id="MobiDB-lite"/>
    </source>
</evidence>
<evidence type="ECO:0000256" key="5">
    <source>
        <dbReference type="ARBA" id="ARBA00022882"/>
    </source>
</evidence>
<dbReference type="OMA" id="CQNLRHS"/>
<feature type="region of interest" description="Disordered" evidence="13">
    <location>
        <begin position="1"/>
        <end position="90"/>
    </location>
</feature>
<dbReference type="SUPFAM" id="SSF81296">
    <property type="entry name" value="E set domains"/>
    <property type="match status" value="1"/>
</dbReference>
<dbReference type="STRING" id="6832.A0A553NEF7"/>
<dbReference type="GO" id="GO:0005242">
    <property type="term" value="F:inward rectifier potassium channel activity"/>
    <property type="evidence" value="ECO:0007669"/>
    <property type="project" value="InterPro"/>
</dbReference>
<dbReference type="InterPro" id="IPR013518">
    <property type="entry name" value="K_chnl_inward-rec_Kir_cyto"/>
</dbReference>
<dbReference type="InterPro" id="IPR016449">
    <property type="entry name" value="K_chnl_inward-rec_Kir"/>
</dbReference>
<evidence type="ECO:0000256" key="8">
    <source>
        <dbReference type="ARBA" id="ARBA00023065"/>
    </source>
</evidence>
<dbReference type="Proteomes" id="UP000318571">
    <property type="component" value="Chromosome 10"/>
</dbReference>
<evidence type="ECO:0000256" key="12">
    <source>
        <dbReference type="RuleBase" id="RU003822"/>
    </source>
</evidence>
<dbReference type="FunFam" id="1.10.287.70:FF:000078">
    <property type="entry name" value="Putative Inward rectifier potassium channel"/>
    <property type="match status" value="1"/>
</dbReference>
<evidence type="ECO:0000259" key="16">
    <source>
        <dbReference type="Pfam" id="PF17655"/>
    </source>
</evidence>
<dbReference type="PRINTS" id="PR01320">
    <property type="entry name" value="KIRCHANNEL"/>
</dbReference>
<evidence type="ECO:0000256" key="9">
    <source>
        <dbReference type="ARBA" id="ARBA00023136"/>
    </source>
</evidence>
<evidence type="ECO:0000256" key="1">
    <source>
        <dbReference type="ARBA" id="ARBA00004141"/>
    </source>
</evidence>